<dbReference type="GO" id="GO:0008299">
    <property type="term" value="P:isoprenoid biosynthetic process"/>
    <property type="evidence" value="ECO:0007669"/>
    <property type="project" value="InterPro"/>
</dbReference>
<gene>
    <name evidence="7" type="ORF">IAA86_02910</name>
</gene>
<evidence type="ECO:0000256" key="1">
    <source>
        <dbReference type="ARBA" id="ARBA00001946"/>
    </source>
</evidence>
<keyword evidence="4" id="KW-0479">Metal-binding</keyword>
<dbReference type="PANTHER" id="PTHR12001:SF69">
    <property type="entry name" value="ALL TRANS-POLYPRENYL-DIPHOSPHATE SYNTHASE PDSS1"/>
    <property type="match status" value="1"/>
</dbReference>
<dbReference type="Pfam" id="PF00348">
    <property type="entry name" value="polyprenyl_synt"/>
    <property type="match status" value="1"/>
</dbReference>
<name>A0A9D1FI33_9BACT</name>
<dbReference type="PANTHER" id="PTHR12001">
    <property type="entry name" value="GERANYLGERANYL PYROPHOSPHATE SYNTHASE"/>
    <property type="match status" value="1"/>
</dbReference>
<dbReference type="AlphaFoldDB" id="A0A9D1FI33"/>
<comment type="similarity">
    <text evidence="2 6">Belongs to the FPP/GGPP synthase family.</text>
</comment>
<evidence type="ECO:0000256" key="4">
    <source>
        <dbReference type="ARBA" id="ARBA00022723"/>
    </source>
</evidence>
<proteinExistence type="inferred from homology"/>
<dbReference type="SUPFAM" id="SSF48576">
    <property type="entry name" value="Terpenoid synthases"/>
    <property type="match status" value="1"/>
</dbReference>
<accession>A0A9D1FI33</accession>
<evidence type="ECO:0000256" key="2">
    <source>
        <dbReference type="ARBA" id="ARBA00006706"/>
    </source>
</evidence>
<dbReference type="GO" id="GO:0046872">
    <property type="term" value="F:metal ion binding"/>
    <property type="evidence" value="ECO:0007669"/>
    <property type="project" value="UniProtKB-KW"/>
</dbReference>
<evidence type="ECO:0000256" key="3">
    <source>
        <dbReference type="ARBA" id="ARBA00022679"/>
    </source>
</evidence>
<dbReference type="EMBL" id="DVJQ01000025">
    <property type="protein sequence ID" value="HIS73953.1"/>
    <property type="molecule type" value="Genomic_DNA"/>
</dbReference>
<dbReference type="SFLD" id="SFLDS00005">
    <property type="entry name" value="Isoprenoid_Synthase_Type_I"/>
    <property type="match status" value="1"/>
</dbReference>
<evidence type="ECO:0000256" key="5">
    <source>
        <dbReference type="ARBA" id="ARBA00022842"/>
    </source>
</evidence>
<comment type="caution">
    <text evidence="7">The sequence shown here is derived from an EMBL/GenBank/DDBJ whole genome shotgun (WGS) entry which is preliminary data.</text>
</comment>
<keyword evidence="3 6" id="KW-0808">Transferase</keyword>
<evidence type="ECO:0000313" key="7">
    <source>
        <dbReference type="EMBL" id="HIS73953.1"/>
    </source>
</evidence>
<dbReference type="InterPro" id="IPR000092">
    <property type="entry name" value="Polyprenyl_synt"/>
</dbReference>
<organism evidence="7 8">
    <name type="scientific">Candidatus Galligastranaerophilus intestinavium</name>
    <dbReference type="NCBI Taxonomy" id="2840836"/>
    <lineage>
        <taxon>Bacteria</taxon>
        <taxon>Candidatus Galligastranaerophilus</taxon>
    </lineage>
</organism>
<evidence type="ECO:0000256" key="6">
    <source>
        <dbReference type="RuleBase" id="RU004466"/>
    </source>
</evidence>
<dbReference type="Gene3D" id="1.10.600.10">
    <property type="entry name" value="Farnesyl Diphosphate Synthase"/>
    <property type="match status" value="1"/>
</dbReference>
<dbReference type="GO" id="GO:0004659">
    <property type="term" value="F:prenyltransferase activity"/>
    <property type="evidence" value="ECO:0007669"/>
    <property type="project" value="InterPro"/>
</dbReference>
<evidence type="ECO:0000313" key="8">
    <source>
        <dbReference type="Proteomes" id="UP000886865"/>
    </source>
</evidence>
<keyword evidence="5" id="KW-0460">Magnesium</keyword>
<sequence>MKSNDIIKPYILRLEEDLKTIVDKNSNELKEDVLGFLFAKSKRIRPVFTYLCTFLLNEKIDDDICRVALAVELLHNATLVHDDVLDESLQRREIESFYSKLGSKKSVVTGDYILSLCLLALSEIQNSEILKIFSNNIIKTINGEINQFSSQFCIQSEKDYFYKTAPKTANLFVCIVQSVCCLKNVNLNVKKSLENFAYNFGVVFQINNDVKNILSTQDDVKNGIYTLPYIYFKQENPTCDIINFSKKQALKYCKAALNKSRQIINKAFLELDFCSNTQAKDRLKSLCDELLRI</sequence>
<reference evidence="7" key="1">
    <citation type="submission" date="2020-10" db="EMBL/GenBank/DDBJ databases">
        <authorList>
            <person name="Gilroy R."/>
        </authorList>
    </citation>
    <scope>NUCLEOTIDE SEQUENCE</scope>
    <source>
        <strain evidence="7">CHK152-2871</strain>
    </source>
</reference>
<protein>
    <submittedName>
        <fullName evidence="7">Polyprenyl synthetase family protein</fullName>
    </submittedName>
</protein>
<dbReference type="Proteomes" id="UP000886865">
    <property type="component" value="Unassembled WGS sequence"/>
</dbReference>
<comment type="cofactor">
    <cofactor evidence="1">
        <name>Mg(2+)</name>
        <dbReference type="ChEBI" id="CHEBI:18420"/>
    </cofactor>
</comment>
<reference evidence="7" key="2">
    <citation type="journal article" date="2021" name="PeerJ">
        <title>Extensive microbial diversity within the chicken gut microbiome revealed by metagenomics and culture.</title>
        <authorList>
            <person name="Gilroy R."/>
            <person name="Ravi A."/>
            <person name="Getino M."/>
            <person name="Pursley I."/>
            <person name="Horton D.L."/>
            <person name="Alikhan N.F."/>
            <person name="Baker D."/>
            <person name="Gharbi K."/>
            <person name="Hall N."/>
            <person name="Watson M."/>
            <person name="Adriaenssens E.M."/>
            <person name="Foster-Nyarko E."/>
            <person name="Jarju S."/>
            <person name="Secka A."/>
            <person name="Antonio M."/>
            <person name="Oren A."/>
            <person name="Chaudhuri R.R."/>
            <person name="La Ragione R."/>
            <person name="Hildebrand F."/>
            <person name="Pallen M.J."/>
        </authorList>
    </citation>
    <scope>NUCLEOTIDE SEQUENCE</scope>
    <source>
        <strain evidence="7">CHK152-2871</strain>
    </source>
</reference>
<dbReference type="InterPro" id="IPR008949">
    <property type="entry name" value="Isoprenoid_synthase_dom_sf"/>
</dbReference>